<dbReference type="GO" id="GO:0016491">
    <property type="term" value="F:oxidoreductase activity"/>
    <property type="evidence" value="ECO:0007669"/>
    <property type="project" value="InterPro"/>
</dbReference>
<dbReference type="InterPro" id="IPR002937">
    <property type="entry name" value="Amino_oxidase"/>
</dbReference>
<proteinExistence type="predicted"/>
<dbReference type="Gene3D" id="3.90.660.10">
    <property type="match status" value="1"/>
</dbReference>
<dbReference type="InterPro" id="IPR050281">
    <property type="entry name" value="Flavin_monoamine_oxidase"/>
</dbReference>
<dbReference type="PANTHER" id="PTHR10742:SF418">
    <property type="entry name" value="AMINE OXIDASE DOMAIN-CONTAINING PROTEIN"/>
    <property type="match status" value="1"/>
</dbReference>
<evidence type="ECO:0000313" key="2">
    <source>
        <dbReference type="EMBL" id="GFH54018.1"/>
    </source>
</evidence>
<dbReference type="Pfam" id="PF01593">
    <property type="entry name" value="Amino_oxidase"/>
    <property type="match status" value="1"/>
</dbReference>
<keyword evidence="3" id="KW-1185">Reference proteome</keyword>
<gene>
    <name evidence="2" type="ORF">CTEN210_10494</name>
</gene>
<dbReference type="AlphaFoldDB" id="A0AAD3H8L7"/>
<sequence>MGLMKALNQIAISALKELHYNFMLEETNVPPSHGIKAIIAETNTVDAGDASVQDIRNRHQTLFALGYRFVEYPYVQPPLGTDVPAFDDVMLLVYQGFDEDEKMFAENTISSNILFNYVQEFALSVFGDDQNGRKEVSQLHFYRMNQYFVEKYQKAYILPDLPWNSVLEKYYLDFEEDKGRSICIIGAGCAGLSTALKLGETATKVPTTIHLIEANKMVGGRLRTVITDQSSCDNQYVDKDLAARYEKFAPFSVSVGGEFVHGINSSLTEIIEECDIYVDETFDLCSHGEYPFDSSFVRRPLTNSLGKTQREGIVKIYKDGKTWNLRQEQSGKYGMYISEAKRLWDKLCDVLQDFENGTGKLSEDMSLSKFIDEECVMDTIGCQEVKSLVNCIFANTAGSNIAGYGVNEGSREETQWEYTESNFRTRHNFAEIIQYYIDGIEKINKDKRHGTKIKLHLETEIVSVGDTDDDTIRLETSLGQHFVCERVVVAVPLAILQKECIHFSGMFSLPSHKKDAIHGINMCTGMKVHALLKHDMDIMNCGLIQETDLFFCPDTNFPQVWIERCEASTLVTGFIVEEARNELLKNSSEKSIKDEFLLHLKHMFRNLFIHEIPTCSAFEVYDWSEDNYIGGLYSSPTVGAGYRLGDKKCTLRDYLREPLHDRVFFAGEHTQDICATVQSAIDSGLRAAEEVRISMK</sequence>
<dbReference type="PANTHER" id="PTHR10742">
    <property type="entry name" value="FLAVIN MONOAMINE OXIDASE"/>
    <property type="match status" value="1"/>
</dbReference>
<organism evidence="2 3">
    <name type="scientific">Chaetoceros tenuissimus</name>
    <dbReference type="NCBI Taxonomy" id="426638"/>
    <lineage>
        <taxon>Eukaryota</taxon>
        <taxon>Sar</taxon>
        <taxon>Stramenopiles</taxon>
        <taxon>Ochrophyta</taxon>
        <taxon>Bacillariophyta</taxon>
        <taxon>Coscinodiscophyceae</taxon>
        <taxon>Chaetocerotophycidae</taxon>
        <taxon>Chaetocerotales</taxon>
        <taxon>Chaetocerotaceae</taxon>
        <taxon>Chaetoceros</taxon>
    </lineage>
</organism>
<dbReference type="Proteomes" id="UP001054902">
    <property type="component" value="Unassembled WGS sequence"/>
</dbReference>
<evidence type="ECO:0000313" key="3">
    <source>
        <dbReference type="Proteomes" id="UP001054902"/>
    </source>
</evidence>
<comment type="caution">
    <text evidence="2">The sequence shown here is derived from an EMBL/GenBank/DDBJ whole genome shotgun (WGS) entry which is preliminary data.</text>
</comment>
<feature type="domain" description="Amine oxidase" evidence="1">
    <location>
        <begin position="190"/>
        <end position="691"/>
    </location>
</feature>
<dbReference type="InterPro" id="IPR036188">
    <property type="entry name" value="FAD/NAD-bd_sf"/>
</dbReference>
<dbReference type="Gene3D" id="3.50.50.60">
    <property type="entry name" value="FAD/NAD(P)-binding domain"/>
    <property type="match status" value="1"/>
</dbReference>
<dbReference type="SUPFAM" id="SSF51905">
    <property type="entry name" value="FAD/NAD(P)-binding domain"/>
    <property type="match status" value="1"/>
</dbReference>
<name>A0AAD3H8L7_9STRA</name>
<evidence type="ECO:0000259" key="1">
    <source>
        <dbReference type="Pfam" id="PF01593"/>
    </source>
</evidence>
<protein>
    <recommendedName>
        <fullName evidence="1">Amine oxidase domain-containing protein</fullName>
    </recommendedName>
</protein>
<dbReference type="EMBL" id="BLLK01000047">
    <property type="protein sequence ID" value="GFH54018.1"/>
    <property type="molecule type" value="Genomic_DNA"/>
</dbReference>
<accession>A0AAD3H8L7</accession>
<reference evidence="2 3" key="1">
    <citation type="journal article" date="2021" name="Sci. Rep.">
        <title>The genome of the diatom Chaetoceros tenuissimus carries an ancient integrated fragment of an extant virus.</title>
        <authorList>
            <person name="Hongo Y."/>
            <person name="Kimura K."/>
            <person name="Takaki Y."/>
            <person name="Yoshida Y."/>
            <person name="Baba S."/>
            <person name="Kobayashi G."/>
            <person name="Nagasaki K."/>
            <person name="Hano T."/>
            <person name="Tomaru Y."/>
        </authorList>
    </citation>
    <scope>NUCLEOTIDE SEQUENCE [LARGE SCALE GENOMIC DNA]</scope>
    <source>
        <strain evidence="2 3">NIES-3715</strain>
    </source>
</reference>